<dbReference type="PANTHER" id="PTHR23150">
    <property type="entry name" value="SULFATASE MODIFYING FACTOR 1, 2"/>
    <property type="match status" value="1"/>
</dbReference>
<evidence type="ECO:0000313" key="4">
    <source>
        <dbReference type="EMBL" id="PIV64148.1"/>
    </source>
</evidence>
<dbReference type="Gene3D" id="3.90.1580.10">
    <property type="entry name" value="paralog of FGE (formylglycine-generating enzyme)"/>
    <property type="match status" value="1"/>
</dbReference>
<keyword evidence="2" id="KW-0472">Membrane</keyword>
<dbReference type="InterPro" id="IPR016187">
    <property type="entry name" value="CTDL_fold"/>
</dbReference>
<accession>A0A2M7E8W8</accession>
<proteinExistence type="predicted"/>
<name>A0A2M7E8W8_9BACT</name>
<evidence type="ECO:0000256" key="1">
    <source>
        <dbReference type="SAM" id="MobiDB-lite"/>
    </source>
</evidence>
<comment type="caution">
    <text evidence="4">The sequence shown here is derived from an EMBL/GenBank/DDBJ whole genome shotgun (WGS) entry which is preliminary data.</text>
</comment>
<dbReference type="AlphaFoldDB" id="A0A2M7E8W8"/>
<organism evidence="4 5">
    <name type="scientific">bacterium (Candidatus Ratteibacteria) CG01_land_8_20_14_3_00_40_19</name>
    <dbReference type="NCBI Taxonomy" id="2014290"/>
    <lineage>
        <taxon>Bacteria</taxon>
        <taxon>Candidatus Ratteibacteria</taxon>
    </lineage>
</organism>
<dbReference type="PANTHER" id="PTHR23150:SF19">
    <property type="entry name" value="FORMYLGLYCINE-GENERATING ENZYME"/>
    <property type="match status" value="1"/>
</dbReference>
<sequence length="316" mass="35546">MVKYWGVKEKGKKKVPVEERKSYANFISTIISLALITGLVYLGFYFNKRFSEEVSKKRKITTEEEKVSEKQPTTSSYKPVISTSSSSRTVPASVTKMKEKEDEIPSEMVYVPAGEFIIGWDKENRPVQISTGAFYVDKYEVTNENYKKFIDATGHRPPKHPGKSKYDIWQGNDYPADLAKHPVVNVSWEDAAAYARWSGKRLPSEIEWEKAARGIDGRLYPWGNKFEENRCNAGAFGRKGTSPAGSYSNGISPYGCFDMAGNVWEWSSTLYDTKHKWHLARGGSWADGEGEITTVARSNPITASPTGGFRCVKDIE</sequence>
<keyword evidence="2" id="KW-0812">Transmembrane</keyword>
<feature type="domain" description="Sulfatase-modifying factor enzyme-like" evidence="3">
    <location>
        <begin position="107"/>
        <end position="313"/>
    </location>
</feature>
<dbReference type="EMBL" id="PETL01000178">
    <property type="protein sequence ID" value="PIV64148.1"/>
    <property type="molecule type" value="Genomic_DNA"/>
</dbReference>
<dbReference type="SUPFAM" id="SSF56436">
    <property type="entry name" value="C-type lectin-like"/>
    <property type="match status" value="1"/>
</dbReference>
<evidence type="ECO:0000259" key="3">
    <source>
        <dbReference type="Pfam" id="PF03781"/>
    </source>
</evidence>
<feature type="compositionally biased region" description="Basic and acidic residues" evidence="1">
    <location>
        <begin position="57"/>
        <end position="69"/>
    </location>
</feature>
<dbReference type="InterPro" id="IPR005532">
    <property type="entry name" value="SUMF_dom"/>
</dbReference>
<evidence type="ECO:0000256" key="2">
    <source>
        <dbReference type="SAM" id="Phobius"/>
    </source>
</evidence>
<evidence type="ECO:0000313" key="5">
    <source>
        <dbReference type="Proteomes" id="UP000228886"/>
    </source>
</evidence>
<reference evidence="5" key="1">
    <citation type="submission" date="2017-09" db="EMBL/GenBank/DDBJ databases">
        <title>Depth-based differentiation of microbial function through sediment-hosted aquifers and enrichment of novel symbionts in the deep terrestrial subsurface.</title>
        <authorList>
            <person name="Probst A.J."/>
            <person name="Ladd B."/>
            <person name="Jarett J.K."/>
            <person name="Geller-Mcgrath D.E."/>
            <person name="Sieber C.M.K."/>
            <person name="Emerson J.B."/>
            <person name="Anantharaman K."/>
            <person name="Thomas B.C."/>
            <person name="Malmstrom R."/>
            <person name="Stieglmeier M."/>
            <person name="Klingl A."/>
            <person name="Woyke T."/>
            <person name="Ryan C.M."/>
            <person name="Banfield J.F."/>
        </authorList>
    </citation>
    <scope>NUCLEOTIDE SEQUENCE [LARGE SCALE GENOMIC DNA]</scope>
</reference>
<dbReference type="Proteomes" id="UP000228886">
    <property type="component" value="Unassembled WGS sequence"/>
</dbReference>
<keyword evidence="2" id="KW-1133">Transmembrane helix</keyword>
<dbReference type="InterPro" id="IPR051043">
    <property type="entry name" value="Sulfatase_Mod_Factor_Kinase"/>
</dbReference>
<protein>
    <recommendedName>
        <fullName evidence="3">Sulfatase-modifying factor enzyme-like domain-containing protein</fullName>
    </recommendedName>
</protein>
<dbReference type="Pfam" id="PF03781">
    <property type="entry name" value="FGE-sulfatase"/>
    <property type="match status" value="1"/>
</dbReference>
<feature type="compositionally biased region" description="Low complexity" evidence="1">
    <location>
        <begin position="80"/>
        <end position="95"/>
    </location>
</feature>
<feature type="transmembrane region" description="Helical" evidence="2">
    <location>
        <begin position="23"/>
        <end position="46"/>
    </location>
</feature>
<feature type="region of interest" description="Disordered" evidence="1">
    <location>
        <begin position="57"/>
        <end position="98"/>
    </location>
</feature>
<gene>
    <name evidence="4" type="ORF">COS11_03665</name>
</gene>
<dbReference type="InterPro" id="IPR042095">
    <property type="entry name" value="SUMF_sf"/>
</dbReference>
<dbReference type="GO" id="GO:0120147">
    <property type="term" value="F:formylglycine-generating oxidase activity"/>
    <property type="evidence" value="ECO:0007669"/>
    <property type="project" value="TreeGrafter"/>
</dbReference>